<evidence type="ECO:0000313" key="2">
    <source>
        <dbReference type="Proteomes" id="UP000188181"/>
    </source>
</evidence>
<organism evidence="1 2">
    <name type="scientific">Limihaloglobus sulfuriphilus</name>
    <dbReference type="NCBI Taxonomy" id="1851148"/>
    <lineage>
        <taxon>Bacteria</taxon>
        <taxon>Pseudomonadati</taxon>
        <taxon>Planctomycetota</taxon>
        <taxon>Phycisphaerae</taxon>
        <taxon>Sedimentisphaerales</taxon>
        <taxon>Sedimentisphaeraceae</taxon>
        <taxon>Limihaloglobus</taxon>
    </lineage>
</organism>
<accession>A0A1Q2MEJ2</accession>
<dbReference type="KEGG" id="pbas:SMSP2_01433"/>
<proteinExistence type="predicted"/>
<dbReference type="AlphaFoldDB" id="A0A1Q2MEJ2"/>
<protein>
    <submittedName>
        <fullName evidence="1">Uncharacterized protein</fullName>
    </submittedName>
</protein>
<dbReference type="Proteomes" id="UP000188181">
    <property type="component" value="Chromosome"/>
</dbReference>
<evidence type="ECO:0000313" key="1">
    <source>
        <dbReference type="EMBL" id="AQQ71069.1"/>
    </source>
</evidence>
<sequence length="244" mass="28906">MGNCPPFPAEKIDINSLISKDDYELTKDFNSFSKWYLSVNNKYETWCIQKNESRDSEGKYHGLNNKLIKRFKEEARPVYHYVKHIKRNFPEIKIKLESGNQVYDAILDLDQENSIKVEVTCAAKEKAIGFHKSLIRKYGESPADYNIDTDNTDYVNNYTRYQGFDFISPDDEKKLRYDLIREAIFKKCRKKYSQNTILLVAFDDNCFKDISDFKITKIKLPKINQFRKIILYGQIHKRIYTLSK</sequence>
<reference evidence="2" key="1">
    <citation type="submission" date="2017-02" db="EMBL/GenBank/DDBJ databases">
        <title>Comparative genomics and description of representatives of a novel lineage of planctomycetes thriving in anoxic sediments.</title>
        <authorList>
            <person name="Spring S."/>
            <person name="Bunk B."/>
            <person name="Sproer C."/>
        </authorList>
    </citation>
    <scope>NUCLEOTIDE SEQUENCE [LARGE SCALE GENOMIC DNA]</scope>
    <source>
        <strain evidence="2">SM-Chi-D1</strain>
    </source>
</reference>
<name>A0A1Q2MEJ2_9BACT</name>
<dbReference type="EMBL" id="CP019646">
    <property type="protein sequence ID" value="AQQ71069.1"/>
    <property type="molecule type" value="Genomic_DNA"/>
</dbReference>
<gene>
    <name evidence="1" type="ORF">SMSP2_01433</name>
</gene>
<keyword evidence="2" id="KW-1185">Reference proteome</keyword>